<feature type="non-terminal residue" evidence="8">
    <location>
        <position position="1"/>
    </location>
</feature>
<comment type="subcellular location">
    <subcellularLocation>
        <location evidence="1">Nucleus</location>
    </subcellularLocation>
</comment>
<reference evidence="8 9" key="1">
    <citation type="submission" date="2022-01" db="EMBL/GenBank/DDBJ databases">
        <title>A chromosomal length assembly of Cordylochernes scorpioides.</title>
        <authorList>
            <person name="Zeh D."/>
            <person name="Zeh J."/>
        </authorList>
    </citation>
    <scope>NUCLEOTIDE SEQUENCE [LARGE SCALE GENOMIC DNA]</scope>
    <source>
        <strain evidence="8">IN4F17</strain>
        <tissue evidence="8">Whole Body</tissue>
    </source>
</reference>
<comment type="similarity">
    <text evidence="3">Belongs to the Tdpoz family.</text>
</comment>
<evidence type="ECO:0000313" key="8">
    <source>
        <dbReference type="EMBL" id="UYV69663.1"/>
    </source>
</evidence>
<evidence type="ECO:0000256" key="3">
    <source>
        <dbReference type="ARBA" id="ARBA00010846"/>
    </source>
</evidence>
<evidence type="ECO:0000259" key="7">
    <source>
        <dbReference type="PROSITE" id="PS50144"/>
    </source>
</evidence>
<evidence type="ECO:0000256" key="1">
    <source>
        <dbReference type="ARBA" id="ARBA00004123"/>
    </source>
</evidence>
<sequence>MGTNKNSVQCYPHLKDKVIKNCFVWTIDNFSCHNEAPGDYIKSSPFSSSEKDPLKWQLNIYPNGVAGAEGVLCHLPAAGEACWPKFIKREFLFDKANDFLPDDQLTLYCEITVIDDPVVVMSGYSDTVRFKVPEPVWSKDMNFLLESQKFADVRLNVGGYLVKAHKNILAARSQVFAAMFEHEMEEKRHNFVEIADMAHEVLWEMLRFIYTGQAPNLESLASRLLPAADRYGLERLKVLCEEALGANLSVENAADVLVLADLHSAHQLKAFCIDFISTHAIDIVETQGWKSRLLQQQPHLVAEALTALASQRVRLCCAPQYPPSKPTHPRETTVAKIWCHTRDNISRNSFKWTINNFSSHQAELGKCITSSTFSHGSDEKLKWCFQIYPHGDCDQSKDYLSLYLKLTPSSKKEANTRFKLSLLNSTGVKISTKEFSHRFFRGSVFGSNKFVKSDYLLNKAIDLLHDDKLTVYCEVIVIEDCANVLGQIETMQFKVPECRWAQDMGSLLESQKFSDVVLNVGGHLVQAHKNILAARSQVFAAMFTHEMEEKSGDSWVDPEVLAEMLWYIYTGKAPNLDPVADRLLVAADRYSLERLKVLCEVSLGSNLTAEKAAEALVLADLHTADQLKTSSMSYICKNSQSIISTEGWKVLLKQPQLVAEVFTALASKEYPFICPHRKTIDDEVDDWKLCC</sequence>
<keyword evidence="4" id="KW-0833">Ubl conjugation pathway</keyword>
<dbReference type="Proteomes" id="UP001235939">
    <property type="component" value="Chromosome 07"/>
</dbReference>
<dbReference type="Gene3D" id="6.20.250.50">
    <property type="match status" value="1"/>
</dbReference>
<comment type="pathway">
    <text evidence="2">Protein modification; protein ubiquitination.</text>
</comment>
<dbReference type="EMBL" id="CP092869">
    <property type="protein sequence ID" value="UYV69663.1"/>
    <property type="molecule type" value="Genomic_DNA"/>
</dbReference>
<feature type="domain" description="BTB" evidence="6">
    <location>
        <begin position="514"/>
        <end position="572"/>
    </location>
</feature>
<dbReference type="Gene3D" id="2.60.210.10">
    <property type="entry name" value="Apoptosis, Tumor Necrosis Factor Receptor Associated Protein 2, Chain A"/>
    <property type="match status" value="3"/>
</dbReference>
<evidence type="ECO:0000256" key="2">
    <source>
        <dbReference type="ARBA" id="ARBA00004906"/>
    </source>
</evidence>
<dbReference type="InterPro" id="IPR002083">
    <property type="entry name" value="MATH/TRAF_dom"/>
</dbReference>
<dbReference type="SUPFAM" id="SSF49599">
    <property type="entry name" value="TRAF domain-like"/>
    <property type="match status" value="2"/>
</dbReference>
<evidence type="ECO:0000256" key="4">
    <source>
        <dbReference type="ARBA" id="ARBA00022786"/>
    </source>
</evidence>
<keyword evidence="5" id="KW-0539">Nucleus</keyword>
<dbReference type="Pfam" id="PF24570">
    <property type="entry name" value="BACK_BPM_SPOP"/>
    <property type="match status" value="1"/>
</dbReference>
<gene>
    <name evidence="8" type="ORF">LAZ67_7000147</name>
</gene>
<proteinExistence type="inferred from homology"/>
<dbReference type="Pfam" id="PF00651">
    <property type="entry name" value="BTB"/>
    <property type="match status" value="2"/>
</dbReference>
<feature type="domain" description="MATH" evidence="7">
    <location>
        <begin position="20"/>
        <end position="64"/>
    </location>
</feature>
<accession>A0ABY6KLF1</accession>
<evidence type="ECO:0000256" key="5">
    <source>
        <dbReference type="ARBA" id="ARBA00023242"/>
    </source>
</evidence>
<evidence type="ECO:0000313" key="9">
    <source>
        <dbReference type="Proteomes" id="UP001235939"/>
    </source>
</evidence>
<keyword evidence="9" id="KW-1185">Reference proteome</keyword>
<dbReference type="Gene3D" id="3.30.710.10">
    <property type="entry name" value="Potassium Channel Kv1.1, Chain A"/>
    <property type="match status" value="2"/>
</dbReference>
<dbReference type="InterPro" id="IPR056423">
    <property type="entry name" value="BACK_BPM_SPOP"/>
</dbReference>
<dbReference type="SUPFAM" id="SSF54695">
    <property type="entry name" value="POZ domain"/>
    <property type="match status" value="2"/>
</dbReference>
<organism evidence="8 9">
    <name type="scientific">Cordylochernes scorpioides</name>
    <dbReference type="NCBI Taxonomy" id="51811"/>
    <lineage>
        <taxon>Eukaryota</taxon>
        <taxon>Metazoa</taxon>
        <taxon>Ecdysozoa</taxon>
        <taxon>Arthropoda</taxon>
        <taxon>Chelicerata</taxon>
        <taxon>Arachnida</taxon>
        <taxon>Pseudoscorpiones</taxon>
        <taxon>Cheliferoidea</taxon>
        <taxon>Chernetidae</taxon>
        <taxon>Cordylochernes</taxon>
    </lineage>
</organism>
<feature type="domain" description="MATH" evidence="7">
    <location>
        <begin position="347"/>
        <end position="475"/>
    </location>
</feature>
<dbReference type="Gene3D" id="6.10.250.3030">
    <property type="match status" value="1"/>
</dbReference>
<protein>
    <submittedName>
        <fullName evidence="8">SPOPL</fullName>
    </submittedName>
</protein>
<dbReference type="PROSITE" id="PS50144">
    <property type="entry name" value="MATH"/>
    <property type="match status" value="2"/>
</dbReference>
<dbReference type="SMART" id="SM00061">
    <property type="entry name" value="MATH"/>
    <property type="match status" value="1"/>
</dbReference>
<dbReference type="PANTHER" id="PTHR24413">
    <property type="entry name" value="SPECKLE-TYPE POZ PROTEIN"/>
    <property type="match status" value="1"/>
</dbReference>
<dbReference type="Gene3D" id="1.25.40.420">
    <property type="match status" value="1"/>
</dbReference>
<dbReference type="PROSITE" id="PS50097">
    <property type="entry name" value="BTB"/>
    <property type="match status" value="2"/>
</dbReference>
<name>A0ABY6KLF1_9ARAC</name>
<evidence type="ECO:0000259" key="6">
    <source>
        <dbReference type="PROSITE" id="PS50097"/>
    </source>
</evidence>
<dbReference type="Pfam" id="PF22486">
    <property type="entry name" value="MATH_2"/>
    <property type="match status" value="1"/>
</dbReference>
<dbReference type="InterPro" id="IPR008974">
    <property type="entry name" value="TRAF-like"/>
</dbReference>
<feature type="domain" description="BTB" evidence="6">
    <location>
        <begin position="151"/>
        <end position="218"/>
    </location>
</feature>
<dbReference type="SMART" id="SM00225">
    <property type="entry name" value="BTB"/>
    <property type="match status" value="2"/>
</dbReference>
<dbReference type="InterPro" id="IPR011333">
    <property type="entry name" value="SKP1/BTB/POZ_sf"/>
</dbReference>
<dbReference type="InterPro" id="IPR000210">
    <property type="entry name" value="BTB/POZ_dom"/>
</dbReference>